<evidence type="ECO:0000313" key="1">
    <source>
        <dbReference type="EMBL" id="ACK66144.1"/>
    </source>
</evidence>
<dbReference type="AlphaFoldDB" id="B7JZZ7"/>
<reference evidence="2" key="1">
    <citation type="journal article" date="2011" name="MBio">
        <title>Novel metabolic attributes of the genus Cyanothece, comprising a group of unicellular nitrogen-fixing Cyanobacteria.</title>
        <authorList>
            <person name="Bandyopadhyay A."/>
            <person name="Elvitigala T."/>
            <person name="Welsh E."/>
            <person name="Stockel J."/>
            <person name="Liberton M."/>
            <person name="Min H."/>
            <person name="Sherman L.A."/>
            <person name="Pakrasi H.B."/>
        </authorList>
    </citation>
    <scope>NUCLEOTIDE SEQUENCE [LARGE SCALE GENOMIC DNA]</scope>
    <source>
        <strain evidence="2">PCC 8801</strain>
    </source>
</reference>
<dbReference type="Proteomes" id="UP000008204">
    <property type="component" value="Chromosome"/>
</dbReference>
<dbReference type="OrthoDB" id="511517at2"/>
<evidence type="ECO:0000313" key="2">
    <source>
        <dbReference type="Proteomes" id="UP000008204"/>
    </source>
</evidence>
<accession>B7JZZ7</accession>
<dbReference type="EMBL" id="CP001287">
    <property type="protein sequence ID" value="ACK66144.1"/>
    <property type="molecule type" value="Genomic_DNA"/>
</dbReference>
<name>B7JZZ7_RIPO1</name>
<protein>
    <submittedName>
        <fullName evidence="1">Uncharacterized protein</fullName>
    </submittedName>
</protein>
<dbReference type="RefSeq" id="WP_012595412.1">
    <property type="nucleotide sequence ID" value="NC_011726.1"/>
</dbReference>
<keyword evidence="2" id="KW-1185">Reference proteome</keyword>
<organism evidence="1 2">
    <name type="scientific">Rippkaea orientalis (strain PCC 8801 / RF-1)</name>
    <name type="common">Cyanothece sp. (strain PCC 8801)</name>
    <dbReference type="NCBI Taxonomy" id="41431"/>
    <lineage>
        <taxon>Bacteria</taxon>
        <taxon>Bacillati</taxon>
        <taxon>Cyanobacteriota</taxon>
        <taxon>Cyanophyceae</taxon>
        <taxon>Oscillatoriophycideae</taxon>
        <taxon>Chroococcales</taxon>
        <taxon>Aphanothecaceae</taxon>
        <taxon>Rippkaea</taxon>
        <taxon>Rippkaea orientalis</taxon>
    </lineage>
</organism>
<sequence>MNASEKAQGLEVATKIAAIVHLFKSQFPDAKADLKPWSNDPDTLELVDPNSIDIGFHLPGWSPRFQSRSMLVQIRFHRDPVDASERLIGVDTAAFNHQGQAWRLSTVDQWQLEGNYRPADDVGEKLKCFCRQVFELFNQNSNILPS</sequence>
<dbReference type="STRING" id="41431.PCC8801_2112"/>
<dbReference type="eggNOG" id="ENOG502ZR9C">
    <property type="taxonomic scope" value="Bacteria"/>
</dbReference>
<gene>
    <name evidence="1" type="ordered locus">PCC8801_2112</name>
</gene>
<proteinExistence type="predicted"/>
<dbReference type="KEGG" id="cyp:PCC8801_2112"/>
<dbReference type="HOGENOM" id="CLU_1755218_0_0_3"/>